<dbReference type="Proteomes" id="UP000006565">
    <property type="component" value="Chromosome"/>
</dbReference>
<evidence type="ECO:0000313" key="1">
    <source>
        <dbReference type="EMBL" id="ADN35886.1"/>
    </source>
</evidence>
<dbReference type="HOGENOM" id="CLU_3282887_0_0_2"/>
<sequence>MIKPLQKYSVIQANRTVAMRNTLKSVLIPGFAQETGPGVI</sequence>
<dbReference type="AlphaFoldDB" id="E1RCY6"/>
<gene>
    <name evidence="1" type="ordered locus">Mpet_1120</name>
</gene>
<name>E1RCY6_METP4</name>
<dbReference type="STRING" id="679926.Mpet_1120"/>
<keyword evidence="2" id="KW-1185">Reference proteome</keyword>
<dbReference type="KEGG" id="mpi:Mpet_1120"/>
<organism evidence="1 2">
    <name type="scientific">Methanolacinia petrolearia (strain DSM 11571 / OCM 486 / SEBR 4847)</name>
    <name type="common">Methanoplanus petrolearius</name>
    <dbReference type="NCBI Taxonomy" id="679926"/>
    <lineage>
        <taxon>Archaea</taxon>
        <taxon>Methanobacteriati</taxon>
        <taxon>Methanobacteriota</taxon>
        <taxon>Stenosarchaea group</taxon>
        <taxon>Methanomicrobia</taxon>
        <taxon>Methanomicrobiales</taxon>
        <taxon>Methanomicrobiaceae</taxon>
        <taxon>Methanolacinia</taxon>
    </lineage>
</organism>
<evidence type="ECO:0000313" key="2">
    <source>
        <dbReference type="Proteomes" id="UP000006565"/>
    </source>
</evidence>
<dbReference type="EMBL" id="CP002117">
    <property type="protein sequence ID" value="ADN35886.1"/>
    <property type="molecule type" value="Genomic_DNA"/>
</dbReference>
<proteinExistence type="predicted"/>
<reference evidence="1 2" key="1">
    <citation type="journal article" date="2010" name="Stand. Genomic Sci.">
        <title>Complete genome sequence of Methanoplanus petrolearius type strain (SEBR 4847).</title>
        <authorList>
            <person name="Brambilla E."/>
            <person name="Djao O.D."/>
            <person name="Daligault H."/>
            <person name="Lapidus A."/>
            <person name="Lucas S."/>
            <person name="Hammon N."/>
            <person name="Nolan M."/>
            <person name="Tice H."/>
            <person name="Cheng J.F."/>
            <person name="Han C."/>
            <person name="Tapia R."/>
            <person name="Goodwin L."/>
            <person name="Pitluck S."/>
            <person name="Liolios K."/>
            <person name="Ivanova N."/>
            <person name="Mavromatis K."/>
            <person name="Mikhailova N."/>
            <person name="Pati A."/>
            <person name="Chen A."/>
            <person name="Palaniappan K."/>
            <person name="Land M."/>
            <person name="Hauser L."/>
            <person name="Chang Y.J."/>
            <person name="Jeffries C.D."/>
            <person name="Rohde M."/>
            <person name="Spring S."/>
            <person name="Sikorski J."/>
            <person name="Goker M."/>
            <person name="Woyke T."/>
            <person name="Bristow J."/>
            <person name="Eisen J.A."/>
            <person name="Markowitz V."/>
            <person name="Hugenholtz P."/>
            <person name="Kyrpides N.C."/>
            <person name="Klenk H.P."/>
        </authorList>
    </citation>
    <scope>NUCLEOTIDE SEQUENCE [LARGE SCALE GENOMIC DNA]</scope>
    <source>
        <strain evidence="2">DSM 11571 / OCM 486 / SEBR 4847</strain>
    </source>
</reference>
<protein>
    <submittedName>
        <fullName evidence="1">Uncharacterized protein</fullName>
    </submittedName>
</protein>
<accession>E1RCY6</accession>